<name>A0A915DCE0_9BILA</name>
<dbReference type="GO" id="GO:0045499">
    <property type="term" value="F:chemorepellent activity"/>
    <property type="evidence" value="ECO:0007669"/>
    <property type="project" value="TreeGrafter"/>
</dbReference>
<dbReference type="GO" id="GO:0030335">
    <property type="term" value="P:positive regulation of cell migration"/>
    <property type="evidence" value="ECO:0007669"/>
    <property type="project" value="TreeGrafter"/>
</dbReference>
<keyword evidence="8" id="KW-0812">Transmembrane</keyword>
<protein>
    <submittedName>
        <fullName evidence="11">Sema domain-containing protein</fullName>
    </submittedName>
</protein>
<dbReference type="GO" id="GO:0007411">
    <property type="term" value="P:axon guidance"/>
    <property type="evidence" value="ECO:0007669"/>
    <property type="project" value="TreeGrafter"/>
</dbReference>
<dbReference type="GO" id="GO:0071526">
    <property type="term" value="P:semaphorin-plexin signaling pathway"/>
    <property type="evidence" value="ECO:0007669"/>
    <property type="project" value="TreeGrafter"/>
</dbReference>
<keyword evidence="8" id="KW-1133">Transmembrane helix</keyword>
<evidence type="ECO:0000256" key="2">
    <source>
        <dbReference type="ARBA" id="ARBA00022902"/>
    </source>
</evidence>
<dbReference type="AlphaFoldDB" id="A0A915DCE0"/>
<dbReference type="GO" id="GO:0030215">
    <property type="term" value="F:semaphorin receptor binding"/>
    <property type="evidence" value="ECO:0007669"/>
    <property type="project" value="InterPro"/>
</dbReference>
<evidence type="ECO:0000256" key="3">
    <source>
        <dbReference type="ARBA" id="ARBA00023136"/>
    </source>
</evidence>
<reference evidence="11" key="1">
    <citation type="submission" date="2022-11" db="UniProtKB">
        <authorList>
            <consortium name="WormBaseParasite"/>
        </authorList>
    </citation>
    <scope>IDENTIFICATION</scope>
</reference>
<dbReference type="PANTHER" id="PTHR11036:SF127">
    <property type="entry name" value="SEMAPHORIN-1A"/>
    <property type="match status" value="1"/>
</dbReference>
<dbReference type="Pfam" id="PF01403">
    <property type="entry name" value="Sema"/>
    <property type="match status" value="1"/>
</dbReference>
<comment type="caution">
    <text evidence="6">Lacks conserved residue(s) required for the propagation of feature annotation.</text>
</comment>
<dbReference type="InterPro" id="IPR027231">
    <property type="entry name" value="Semaphorin"/>
</dbReference>
<evidence type="ECO:0000256" key="1">
    <source>
        <dbReference type="ARBA" id="ARBA00004370"/>
    </source>
</evidence>
<evidence type="ECO:0000256" key="7">
    <source>
        <dbReference type="SAM" id="MobiDB-lite"/>
    </source>
</evidence>
<dbReference type="SMART" id="SM00630">
    <property type="entry name" value="Sema"/>
    <property type="match status" value="1"/>
</dbReference>
<evidence type="ECO:0000313" key="10">
    <source>
        <dbReference type="Proteomes" id="UP000887574"/>
    </source>
</evidence>
<dbReference type="Pfam" id="PF01437">
    <property type="entry name" value="PSI"/>
    <property type="match status" value="1"/>
</dbReference>
<organism evidence="10 11">
    <name type="scientific">Ditylenchus dipsaci</name>
    <dbReference type="NCBI Taxonomy" id="166011"/>
    <lineage>
        <taxon>Eukaryota</taxon>
        <taxon>Metazoa</taxon>
        <taxon>Ecdysozoa</taxon>
        <taxon>Nematoda</taxon>
        <taxon>Chromadorea</taxon>
        <taxon>Rhabditida</taxon>
        <taxon>Tylenchina</taxon>
        <taxon>Tylenchomorpha</taxon>
        <taxon>Sphaerularioidea</taxon>
        <taxon>Anguinidae</taxon>
        <taxon>Anguininae</taxon>
        <taxon>Ditylenchus</taxon>
    </lineage>
</organism>
<keyword evidence="10" id="KW-1185">Reference proteome</keyword>
<dbReference type="InterPro" id="IPR015943">
    <property type="entry name" value="WD40/YVTN_repeat-like_dom_sf"/>
</dbReference>
<dbReference type="Gene3D" id="2.130.10.10">
    <property type="entry name" value="YVTN repeat-like/Quinoprotein amine dehydrogenase"/>
    <property type="match status" value="2"/>
</dbReference>
<dbReference type="InterPro" id="IPR002165">
    <property type="entry name" value="Plexin_repeat"/>
</dbReference>
<dbReference type="SUPFAM" id="SSF103575">
    <property type="entry name" value="Plexin repeat"/>
    <property type="match status" value="1"/>
</dbReference>
<evidence type="ECO:0000256" key="6">
    <source>
        <dbReference type="PROSITE-ProRule" id="PRU00352"/>
    </source>
</evidence>
<dbReference type="WBParaSite" id="jg18424">
    <property type="protein sequence ID" value="jg18424"/>
    <property type="gene ID" value="jg18424"/>
</dbReference>
<dbReference type="Gene3D" id="3.30.1680.10">
    <property type="entry name" value="ligand-binding face of the semaphorins, domain 2"/>
    <property type="match status" value="1"/>
</dbReference>
<evidence type="ECO:0000256" key="5">
    <source>
        <dbReference type="ARBA" id="ARBA00023180"/>
    </source>
</evidence>
<dbReference type="SMART" id="SM00423">
    <property type="entry name" value="PSI"/>
    <property type="match status" value="1"/>
</dbReference>
<evidence type="ECO:0000256" key="4">
    <source>
        <dbReference type="ARBA" id="ARBA00023157"/>
    </source>
</evidence>
<dbReference type="InterPro" id="IPR036352">
    <property type="entry name" value="Semap_dom_sf"/>
</dbReference>
<feature type="region of interest" description="Disordered" evidence="7">
    <location>
        <begin position="511"/>
        <end position="530"/>
    </location>
</feature>
<evidence type="ECO:0000256" key="8">
    <source>
        <dbReference type="SAM" id="Phobius"/>
    </source>
</evidence>
<dbReference type="Proteomes" id="UP000887574">
    <property type="component" value="Unplaced"/>
</dbReference>
<dbReference type="InterPro" id="IPR016201">
    <property type="entry name" value="PSI"/>
</dbReference>
<keyword evidence="3 8" id="KW-0472">Membrane</keyword>
<keyword evidence="5" id="KW-0325">Glycoprotein</keyword>
<sequence>MGFDHALWMCLLFIEEDALNKGLPAGMDGVLLQIACSRALDNLNLRPRQSINEIDAQPRFRSANRNQDLFNLIAVTSDSVIIGGRDAIYNLSSTSLENKYTIHWKALGQTIEECHMKGKSEAKCHNFIRCREYEFSSQEDRYIEKEQFSGQAISPYDPRHNSTFVYSEELNDIFVGTVSDFGANDALIYRKKLPRGESLRTQKDDRVIEGGRMCASENGGPSPAQDRWSSFLKARLNCSVPADTAPFYFNELQSISSPVDDGKGDTLVYAVFHTSPSLMISAVCSFRMSQVAAIFDHGRFKTQRTPTSLWGPFQKFYSSPAERPGRCVSDSSRLSDVSFIIKNPLMYDLIPSEGLRPLLVEGPGRPALTSIAVAPQVTSVRGQKHDVIYLGRADGTMAKLVESSIDQSSVLVEVVRVFEPSDPIINLQVVPSSDKLVVMGRDQVVRLPLHHCNGQQSCAQCVRLRDPHCAWDVESRACVFNRDWTRGSYVQNILKGISEQCPGTANVLNDDSPSSPYTINEDPNSSNQPQLPDQSALYSAGNLSLIALAVIVSSIGGFAVGYRICKWRFLNKIQRTAHSSGSGSSNGSASDDYDHYGVLEAWELLRFIGKEQHIYSQAPTIVGGGPRSNASTGDAVSLVFGQTPSHFVPLPMITSVSNGGSGIATPRHEARTAMLMSNGMGATLPRDYKVKKVYL</sequence>
<feature type="transmembrane region" description="Helical" evidence="8">
    <location>
        <begin position="543"/>
        <end position="565"/>
    </location>
</feature>
<comment type="subcellular location">
    <subcellularLocation>
        <location evidence="1">Membrane</location>
    </subcellularLocation>
</comment>
<evidence type="ECO:0000259" key="9">
    <source>
        <dbReference type="PROSITE" id="PS51004"/>
    </source>
</evidence>
<dbReference type="InterPro" id="IPR001627">
    <property type="entry name" value="Semap_dom"/>
</dbReference>
<dbReference type="PROSITE" id="PS51004">
    <property type="entry name" value="SEMA"/>
    <property type="match status" value="1"/>
</dbReference>
<keyword evidence="2" id="KW-0524">Neurogenesis</keyword>
<keyword evidence="4" id="KW-1015">Disulfide bond</keyword>
<dbReference type="SUPFAM" id="SSF101912">
    <property type="entry name" value="Sema domain"/>
    <property type="match status" value="1"/>
</dbReference>
<accession>A0A915DCE0</accession>
<dbReference type="PANTHER" id="PTHR11036">
    <property type="entry name" value="SEMAPHORIN"/>
    <property type="match status" value="1"/>
</dbReference>
<dbReference type="GO" id="GO:0005886">
    <property type="term" value="C:plasma membrane"/>
    <property type="evidence" value="ECO:0007669"/>
    <property type="project" value="TreeGrafter"/>
</dbReference>
<feature type="domain" description="Sema" evidence="9">
    <location>
        <begin position="211"/>
        <end position="449"/>
    </location>
</feature>
<evidence type="ECO:0000313" key="11">
    <source>
        <dbReference type="WBParaSite" id="jg18424"/>
    </source>
</evidence>
<proteinExistence type="predicted"/>